<proteinExistence type="predicted"/>
<feature type="non-terminal residue" evidence="2">
    <location>
        <position position="81"/>
    </location>
</feature>
<feature type="compositionally biased region" description="Polar residues" evidence="1">
    <location>
        <begin position="31"/>
        <end position="42"/>
    </location>
</feature>
<dbReference type="Proteomes" id="UP000815325">
    <property type="component" value="Unassembled WGS sequence"/>
</dbReference>
<dbReference type="EMBL" id="MU072574">
    <property type="protein sequence ID" value="KAF5825555.1"/>
    <property type="molecule type" value="Genomic_DNA"/>
</dbReference>
<sequence>MGRKKDEKAKEKKSTGTASLFKLWSAAGVVKQQNPKATTQGRKFSPLKNSKKANEVSGKQTPDAPPRKLNQPQHESVRLDD</sequence>
<keyword evidence="3" id="KW-1185">Reference proteome</keyword>
<comment type="caution">
    <text evidence="2">The sequence shown here is derived from an EMBL/GenBank/DDBJ whole genome shotgun (WGS) entry which is preliminary data.</text>
</comment>
<accession>A0ABQ7FST6</accession>
<organism evidence="2 3">
    <name type="scientific">Dunaliella salina</name>
    <name type="common">Green alga</name>
    <name type="synonym">Protococcus salinus</name>
    <dbReference type="NCBI Taxonomy" id="3046"/>
    <lineage>
        <taxon>Eukaryota</taxon>
        <taxon>Viridiplantae</taxon>
        <taxon>Chlorophyta</taxon>
        <taxon>core chlorophytes</taxon>
        <taxon>Chlorophyceae</taxon>
        <taxon>CS clade</taxon>
        <taxon>Chlamydomonadales</taxon>
        <taxon>Dunaliellaceae</taxon>
        <taxon>Dunaliella</taxon>
    </lineage>
</organism>
<reference evidence="2" key="1">
    <citation type="submission" date="2017-08" db="EMBL/GenBank/DDBJ databases">
        <authorList>
            <person name="Polle J.E."/>
            <person name="Barry K."/>
            <person name="Cushman J."/>
            <person name="Schmutz J."/>
            <person name="Tran D."/>
            <person name="Hathwaick L.T."/>
            <person name="Yim W.C."/>
            <person name="Jenkins J."/>
            <person name="Mckie-Krisberg Z.M."/>
            <person name="Prochnik S."/>
            <person name="Lindquist E."/>
            <person name="Dockter R.B."/>
            <person name="Adam C."/>
            <person name="Molina H."/>
            <person name="Bunkerborg J."/>
            <person name="Jin E."/>
            <person name="Buchheim M."/>
            <person name="Magnuson J."/>
        </authorList>
    </citation>
    <scope>NUCLEOTIDE SEQUENCE</scope>
    <source>
        <strain evidence="2">CCAP 19/18</strain>
    </source>
</reference>
<evidence type="ECO:0000256" key="1">
    <source>
        <dbReference type="SAM" id="MobiDB-lite"/>
    </source>
</evidence>
<evidence type="ECO:0000313" key="2">
    <source>
        <dbReference type="EMBL" id="KAF5825555.1"/>
    </source>
</evidence>
<feature type="region of interest" description="Disordered" evidence="1">
    <location>
        <begin position="29"/>
        <end position="81"/>
    </location>
</feature>
<name>A0ABQ7FST6_DUNSA</name>
<protein>
    <submittedName>
        <fullName evidence="2">Uncharacterized protein</fullName>
    </submittedName>
</protein>
<gene>
    <name evidence="2" type="ORF">DUNSADRAFT_8718</name>
</gene>
<evidence type="ECO:0000313" key="3">
    <source>
        <dbReference type="Proteomes" id="UP000815325"/>
    </source>
</evidence>